<organism evidence="1">
    <name type="scientific">Desulfofervidus auxilii</name>
    <dbReference type="NCBI Taxonomy" id="1621989"/>
    <lineage>
        <taxon>Bacteria</taxon>
        <taxon>Pseudomonadati</taxon>
        <taxon>Thermodesulfobacteriota</taxon>
        <taxon>Candidatus Desulfofervidia</taxon>
        <taxon>Candidatus Desulfofervidales</taxon>
        <taxon>Candidatus Desulfofervidaceae</taxon>
        <taxon>Candidatus Desulfofervidus</taxon>
    </lineage>
</organism>
<dbReference type="Proteomes" id="UP000885706">
    <property type="component" value="Unassembled WGS sequence"/>
</dbReference>
<reference evidence="1" key="1">
    <citation type="journal article" date="2020" name="mSystems">
        <title>Genome- and Community-Level Interaction Insights into Carbon Utilization and Element Cycling Functions of Hydrothermarchaeota in Hydrothermal Sediment.</title>
        <authorList>
            <person name="Zhou Z."/>
            <person name="Liu Y."/>
            <person name="Xu W."/>
            <person name="Pan J."/>
            <person name="Luo Z.H."/>
            <person name="Li M."/>
        </authorList>
    </citation>
    <scope>NUCLEOTIDE SEQUENCE [LARGE SCALE GENOMIC DNA]</scope>
    <source>
        <strain evidence="1">HyVt-113</strain>
    </source>
</reference>
<dbReference type="AlphaFoldDB" id="A0A7V0I9I7"/>
<dbReference type="EMBL" id="DQWQ01000002">
    <property type="protein sequence ID" value="HDD35169.1"/>
    <property type="molecule type" value="Genomic_DNA"/>
</dbReference>
<feature type="non-terminal residue" evidence="1">
    <location>
        <position position="83"/>
    </location>
</feature>
<proteinExistence type="predicted"/>
<sequence>MFVKDKWELTNGEKDAVLKMVNENKQSHWESFKQQFKEQDKFALKSVEDAFDVVEKGSGTLEDFHFALLTLHQFYPVGRKEYI</sequence>
<gene>
    <name evidence="1" type="ORF">ENF30_00030</name>
</gene>
<name>A0A7V0I9I7_DESA2</name>
<evidence type="ECO:0000313" key="1">
    <source>
        <dbReference type="EMBL" id="HDD35169.1"/>
    </source>
</evidence>
<comment type="caution">
    <text evidence="1">The sequence shown here is derived from an EMBL/GenBank/DDBJ whole genome shotgun (WGS) entry which is preliminary data.</text>
</comment>
<protein>
    <submittedName>
        <fullName evidence="1">Uncharacterized protein</fullName>
    </submittedName>
</protein>
<accession>A0A7V0I9I7</accession>